<dbReference type="GO" id="GO:0016787">
    <property type="term" value="F:hydrolase activity"/>
    <property type="evidence" value="ECO:0007669"/>
    <property type="project" value="UniProtKB-KW"/>
</dbReference>
<feature type="compositionally biased region" description="Basic and acidic residues" evidence="7">
    <location>
        <begin position="202"/>
        <end position="211"/>
    </location>
</feature>
<dbReference type="SMART" id="SM00490">
    <property type="entry name" value="HELICc"/>
    <property type="match status" value="1"/>
</dbReference>
<comment type="catalytic activity">
    <reaction evidence="6">
        <text>ATP + H2O = ADP + phosphate + H(+)</text>
        <dbReference type="Rhea" id="RHEA:13065"/>
        <dbReference type="ChEBI" id="CHEBI:15377"/>
        <dbReference type="ChEBI" id="CHEBI:15378"/>
        <dbReference type="ChEBI" id="CHEBI:30616"/>
        <dbReference type="ChEBI" id="CHEBI:43474"/>
        <dbReference type="ChEBI" id="CHEBI:456216"/>
        <dbReference type="EC" id="3.6.4.13"/>
    </reaction>
</comment>
<evidence type="ECO:0000256" key="7">
    <source>
        <dbReference type="SAM" id="MobiDB-lite"/>
    </source>
</evidence>
<feature type="compositionally biased region" description="Basic and acidic residues" evidence="7">
    <location>
        <begin position="87"/>
        <end position="155"/>
    </location>
</feature>
<evidence type="ECO:0000256" key="3">
    <source>
        <dbReference type="ARBA" id="ARBA00022801"/>
    </source>
</evidence>
<evidence type="ECO:0000256" key="5">
    <source>
        <dbReference type="ARBA" id="ARBA00022840"/>
    </source>
</evidence>
<evidence type="ECO:0000313" key="11">
    <source>
        <dbReference type="Proteomes" id="UP000186601"/>
    </source>
</evidence>
<keyword evidence="3" id="KW-0378">Hydrolase</keyword>
<feature type="compositionally biased region" description="Polar residues" evidence="7">
    <location>
        <begin position="622"/>
        <end position="641"/>
    </location>
</feature>
<dbReference type="PANTHER" id="PTHR47960">
    <property type="entry name" value="DEAD-BOX ATP-DEPENDENT RNA HELICASE 50"/>
    <property type="match status" value="1"/>
</dbReference>
<feature type="domain" description="Helicase C-terminal" evidence="9">
    <location>
        <begin position="552"/>
        <end position="730"/>
    </location>
</feature>
<dbReference type="Pfam" id="PF00270">
    <property type="entry name" value="DEAD"/>
    <property type="match status" value="1"/>
</dbReference>
<dbReference type="SMART" id="SM00487">
    <property type="entry name" value="DEXDc"/>
    <property type="match status" value="1"/>
</dbReference>
<keyword evidence="5" id="KW-0067">ATP-binding</keyword>
<feature type="region of interest" description="Disordered" evidence="7">
    <location>
        <begin position="608"/>
        <end position="655"/>
    </location>
</feature>
<proteinExistence type="predicted"/>
<evidence type="ECO:0000256" key="1">
    <source>
        <dbReference type="ARBA" id="ARBA00012552"/>
    </source>
</evidence>
<dbReference type="Pfam" id="PF00271">
    <property type="entry name" value="Helicase_C"/>
    <property type="match status" value="1"/>
</dbReference>
<dbReference type="CDD" id="cd18787">
    <property type="entry name" value="SF2_C_DEAD"/>
    <property type="match status" value="1"/>
</dbReference>
<dbReference type="STRING" id="98765.A0A2R6NP10"/>
<evidence type="ECO:0000259" key="8">
    <source>
        <dbReference type="PROSITE" id="PS51192"/>
    </source>
</evidence>
<dbReference type="Proteomes" id="UP000186601">
    <property type="component" value="Unassembled WGS sequence"/>
</dbReference>
<feature type="compositionally biased region" description="Polar residues" evidence="7">
    <location>
        <begin position="159"/>
        <end position="174"/>
    </location>
</feature>
<dbReference type="GO" id="GO:0003676">
    <property type="term" value="F:nucleic acid binding"/>
    <property type="evidence" value="ECO:0007669"/>
    <property type="project" value="InterPro"/>
</dbReference>
<dbReference type="Gene3D" id="3.40.50.300">
    <property type="entry name" value="P-loop containing nucleotide triphosphate hydrolases"/>
    <property type="match status" value="2"/>
</dbReference>
<dbReference type="OrthoDB" id="10256233at2759"/>
<keyword evidence="2" id="KW-0547">Nucleotide-binding</keyword>
<dbReference type="EC" id="3.6.4.13" evidence="1"/>
<evidence type="ECO:0000313" key="10">
    <source>
        <dbReference type="EMBL" id="PSR74195.1"/>
    </source>
</evidence>
<evidence type="ECO:0000256" key="2">
    <source>
        <dbReference type="ARBA" id="ARBA00022741"/>
    </source>
</evidence>
<comment type="caution">
    <text evidence="10">The sequence shown here is derived from an EMBL/GenBank/DDBJ whole genome shotgun (WGS) entry which is preliminary data.</text>
</comment>
<keyword evidence="4" id="KW-0347">Helicase</keyword>
<dbReference type="InterPro" id="IPR001650">
    <property type="entry name" value="Helicase_C-like"/>
</dbReference>
<reference evidence="10 11" key="1">
    <citation type="submission" date="2018-02" db="EMBL/GenBank/DDBJ databases">
        <title>Genome sequence of the basidiomycete white-rot fungus Phlebia centrifuga.</title>
        <authorList>
            <person name="Granchi Z."/>
            <person name="Peng M."/>
            <person name="de Vries R.P."/>
            <person name="Hilden K."/>
            <person name="Makela M.R."/>
            <person name="Grigoriev I."/>
            <person name="Riley R."/>
        </authorList>
    </citation>
    <scope>NUCLEOTIDE SEQUENCE [LARGE SCALE GENOMIC DNA]</scope>
    <source>
        <strain evidence="10 11">FBCC195</strain>
    </source>
</reference>
<evidence type="ECO:0000256" key="6">
    <source>
        <dbReference type="ARBA" id="ARBA00047984"/>
    </source>
</evidence>
<evidence type="ECO:0000259" key="9">
    <source>
        <dbReference type="PROSITE" id="PS51194"/>
    </source>
</evidence>
<dbReference type="PROSITE" id="PS51194">
    <property type="entry name" value="HELICASE_CTER"/>
    <property type="match status" value="1"/>
</dbReference>
<feature type="region of interest" description="Disordered" evidence="7">
    <location>
        <begin position="49"/>
        <end position="218"/>
    </location>
</feature>
<feature type="region of interest" description="Disordered" evidence="7">
    <location>
        <begin position="710"/>
        <end position="730"/>
    </location>
</feature>
<protein>
    <recommendedName>
        <fullName evidence="1">RNA helicase</fullName>
        <ecNumber evidence="1">3.6.4.13</ecNumber>
    </recommendedName>
</protein>
<dbReference type="GO" id="GO:0003724">
    <property type="term" value="F:RNA helicase activity"/>
    <property type="evidence" value="ECO:0007669"/>
    <property type="project" value="UniProtKB-EC"/>
</dbReference>
<sequence>MLVRTAQKTRVVLPVELFACAFHASASHLGGRPRIQAKFRQSTRRRLVKDLAPNNKGKGKGASGFVEYAPRIKADGDKPTSNSASGLERKQKSESNSRPPREPFTRDGVPHPEAKDVFANRSRERVRGSSRRETRRNDGRDVERFPRLASRRTDARSPGPSNSNTDVPSSSRTTGIPPALQLSSRDQDRPRKPKVENPLVDEFDRTADTEPVKSLPSKFTSPPLLEGLLDSVTNVLGPHAKPTPIQGLAIKHLLSPTPQEGEQTWREYLLASETGSGKSLAYLLPMLQDLKQSEIEPSAQPRTKGKQRAINPRALVLAPTHELSRQLASTAKSLLHNIKLRVLCASRANTKSTAARNVTASKMAAMHPGGDGVAGEFDIMKKTTKPVDVLVGTQSKILEMVRGHGWNWDVRNKSNEDTWDEDEKDKKVHRDEFVVGTPEVGLQKVEWVIVDEADVLFDPDFRENTLLLLADVAAARGRPVPAVLTEKSSTPIVHKYPFNLILTSATIPVSLASFLDTHHPTLTRLASPNLHRLPSTLKTEHAKWTSGNRNADIEWRIKRIWHADTMHGSGKRSKVLIFCNRSTKVEELGRYLKEKGIPSVALTSTAHARRRGNNHHLDGFLRNTTSPYLSSASAESKTAGETSEKNEAKPDDEPHVLITTSLLSRGLDFAPEIENVLIVDAPRNMIDFLHRAGRTGRAGARGTVVIFGKSSGRGANKDKQVRQRVGALTV</sequence>
<dbReference type="InterPro" id="IPR027417">
    <property type="entry name" value="P-loop_NTPase"/>
</dbReference>
<organism evidence="10 11">
    <name type="scientific">Hermanssonia centrifuga</name>
    <dbReference type="NCBI Taxonomy" id="98765"/>
    <lineage>
        <taxon>Eukaryota</taxon>
        <taxon>Fungi</taxon>
        <taxon>Dikarya</taxon>
        <taxon>Basidiomycota</taxon>
        <taxon>Agaricomycotina</taxon>
        <taxon>Agaricomycetes</taxon>
        <taxon>Polyporales</taxon>
        <taxon>Meruliaceae</taxon>
        <taxon>Hermanssonia</taxon>
    </lineage>
</organism>
<feature type="compositionally biased region" description="Basic and acidic residues" evidence="7">
    <location>
        <begin position="185"/>
        <end position="195"/>
    </location>
</feature>
<dbReference type="GO" id="GO:0005524">
    <property type="term" value="F:ATP binding"/>
    <property type="evidence" value="ECO:0007669"/>
    <property type="project" value="UniProtKB-KW"/>
</dbReference>
<dbReference type="PROSITE" id="PS51192">
    <property type="entry name" value="HELICASE_ATP_BIND_1"/>
    <property type="match status" value="1"/>
</dbReference>
<keyword evidence="11" id="KW-1185">Reference proteome</keyword>
<dbReference type="InterPro" id="IPR014001">
    <property type="entry name" value="Helicase_ATP-bd"/>
</dbReference>
<dbReference type="SUPFAM" id="SSF52540">
    <property type="entry name" value="P-loop containing nucleoside triphosphate hydrolases"/>
    <property type="match status" value="1"/>
</dbReference>
<feature type="domain" description="Helicase ATP-binding" evidence="8">
    <location>
        <begin position="259"/>
        <end position="525"/>
    </location>
</feature>
<gene>
    <name evidence="10" type="ORF">PHLCEN_2v10043</name>
</gene>
<accession>A0A2R6NP10</accession>
<dbReference type="InterPro" id="IPR011545">
    <property type="entry name" value="DEAD/DEAH_box_helicase_dom"/>
</dbReference>
<evidence type="ECO:0000256" key="4">
    <source>
        <dbReference type="ARBA" id="ARBA00022806"/>
    </source>
</evidence>
<name>A0A2R6NP10_9APHY</name>
<dbReference type="EMBL" id="MLYV02001014">
    <property type="protein sequence ID" value="PSR74195.1"/>
    <property type="molecule type" value="Genomic_DNA"/>
</dbReference>
<dbReference type="AlphaFoldDB" id="A0A2R6NP10"/>
<feature type="compositionally biased region" description="Basic and acidic residues" evidence="7">
    <location>
        <begin position="642"/>
        <end position="655"/>
    </location>
</feature>